<dbReference type="Pfam" id="PF00528">
    <property type="entry name" value="BPD_transp_1"/>
    <property type="match status" value="1"/>
</dbReference>
<reference evidence="9" key="1">
    <citation type="submission" date="2020-10" db="EMBL/GenBank/DDBJ databases">
        <authorList>
            <person name="Gilroy R."/>
        </authorList>
    </citation>
    <scope>NUCLEOTIDE SEQUENCE</scope>
    <source>
        <strain evidence="9">CHK178-757</strain>
    </source>
</reference>
<feature type="transmembrane region" description="Helical" evidence="7">
    <location>
        <begin position="239"/>
        <end position="258"/>
    </location>
</feature>
<keyword evidence="4 7" id="KW-0812">Transmembrane</keyword>
<evidence type="ECO:0000256" key="5">
    <source>
        <dbReference type="ARBA" id="ARBA00022989"/>
    </source>
</evidence>
<protein>
    <submittedName>
        <fullName evidence="9">ABC transporter permease</fullName>
    </submittedName>
</protein>
<dbReference type="AlphaFoldDB" id="A0A9D1JPL8"/>
<dbReference type="PROSITE" id="PS50928">
    <property type="entry name" value="ABC_TM1"/>
    <property type="match status" value="1"/>
</dbReference>
<accession>A0A9D1JPL8</accession>
<feature type="domain" description="ABC transmembrane type-1" evidence="8">
    <location>
        <begin position="95"/>
        <end position="296"/>
    </location>
</feature>
<evidence type="ECO:0000313" key="9">
    <source>
        <dbReference type="EMBL" id="HIS46243.1"/>
    </source>
</evidence>
<dbReference type="GO" id="GO:0005886">
    <property type="term" value="C:plasma membrane"/>
    <property type="evidence" value="ECO:0007669"/>
    <property type="project" value="UniProtKB-SubCell"/>
</dbReference>
<dbReference type="Pfam" id="PF19300">
    <property type="entry name" value="BPD_transp_1_N"/>
    <property type="match status" value="1"/>
</dbReference>
<gene>
    <name evidence="9" type="ORF">IAB46_01560</name>
</gene>
<dbReference type="PANTHER" id="PTHR43163:SF6">
    <property type="entry name" value="DIPEPTIDE TRANSPORT SYSTEM PERMEASE PROTEIN DPPB-RELATED"/>
    <property type="match status" value="1"/>
</dbReference>
<keyword evidence="3" id="KW-1003">Cell membrane</keyword>
<feature type="transmembrane region" description="Helical" evidence="7">
    <location>
        <begin position="278"/>
        <end position="299"/>
    </location>
</feature>
<sequence>MSRYIIKRLLQMIPILIIVAILIFTLMYFVPGDPVQIILGDNATPEQIAETEAQLGLDQPYIIRLGKYLAGICHLDFGTSYMKGTPVGADLLERFPNTLILSSLSILFTIVIGIPLGIQCAMHANKLTDKILMFLTMLGNSMPGFWLGLLLVLLFSVKLNWLPSNGADGLEYFILPVVANSVGSLADITRQTRSSMLEVIRSDYVVTARSKGLPENEVIWKHALPNALIPIITLCGSRFGMMLGGTVIIESVFTIPGIGTYLVNGINSRDYPIVQGSIIYIAFIFAIIMLITDLIYAYVDPRIKAQYVGGAAKKRKVKVSEN</sequence>
<dbReference type="GO" id="GO:0055085">
    <property type="term" value="P:transmembrane transport"/>
    <property type="evidence" value="ECO:0007669"/>
    <property type="project" value="InterPro"/>
</dbReference>
<dbReference type="SUPFAM" id="SSF161098">
    <property type="entry name" value="MetI-like"/>
    <property type="match status" value="1"/>
</dbReference>
<dbReference type="InterPro" id="IPR035906">
    <property type="entry name" value="MetI-like_sf"/>
</dbReference>
<dbReference type="Proteomes" id="UP000823927">
    <property type="component" value="Unassembled WGS sequence"/>
</dbReference>
<evidence type="ECO:0000256" key="3">
    <source>
        <dbReference type="ARBA" id="ARBA00022475"/>
    </source>
</evidence>
<feature type="transmembrane region" description="Helical" evidence="7">
    <location>
        <begin position="131"/>
        <end position="157"/>
    </location>
</feature>
<feature type="transmembrane region" description="Helical" evidence="7">
    <location>
        <begin position="99"/>
        <end position="119"/>
    </location>
</feature>
<evidence type="ECO:0000313" key="10">
    <source>
        <dbReference type="Proteomes" id="UP000823927"/>
    </source>
</evidence>
<dbReference type="InterPro" id="IPR000515">
    <property type="entry name" value="MetI-like"/>
</dbReference>
<keyword evidence="2 7" id="KW-0813">Transport</keyword>
<feature type="transmembrane region" description="Helical" evidence="7">
    <location>
        <begin position="169"/>
        <end position="188"/>
    </location>
</feature>
<dbReference type="PANTHER" id="PTHR43163">
    <property type="entry name" value="DIPEPTIDE TRANSPORT SYSTEM PERMEASE PROTEIN DPPB-RELATED"/>
    <property type="match status" value="1"/>
</dbReference>
<dbReference type="InterPro" id="IPR045621">
    <property type="entry name" value="BPD_transp_1_N"/>
</dbReference>
<dbReference type="CDD" id="cd06261">
    <property type="entry name" value="TM_PBP2"/>
    <property type="match status" value="1"/>
</dbReference>
<keyword evidence="5 7" id="KW-1133">Transmembrane helix</keyword>
<name>A0A9D1JPL8_9FIRM</name>
<keyword evidence="6 7" id="KW-0472">Membrane</keyword>
<dbReference type="EMBL" id="DVIT01000006">
    <property type="protein sequence ID" value="HIS46243.1"/>
    <property type="molecule type" value="Genomic_DNA"/>
</dbReference>
<organism evidence="9 10">
    <name type="scientific">Candidatus Scybalocola faecigallinarum</name>
    <dbReference type="NCBI Taxonomy" id="2840941"/>
    <lineage>
        <taxon>Bacteria</taxon>
        <taxon>Bacillati</taxon>
        <taxon>Bacillota</taxon>
        <taxon>Clostridia</taxon>
        <taxon>Lachnospirales</taxon>
        <taxon>Lachnospiraceae</taxon>
        <taxon>Lachnospiraceae incertae sedis</taxon>
        <taxon>Candidatus Scybalocola (ex Gilroy et al. 2021)</taxon>
    </lineage>
</organism>
<comment type="subcellular location">
    <subcellularLocation>
        <location evidence="1 7">Cell membrane</location>
        <topology evidence="1 7">Multi-pass membrane protein</topology>
    </subcellularLocation>
</comment>
<feature type="transmembrane region" description="Helical" evidence="7">
    <location>
        <begin position="12"/>
        <end position="30"/>
    </location>
</feature>
<dbReference type="Gene3D" id="1.10.3720.10">
    <property type="entry name" value="MetI-like"/>
    <property type="match status" value="1"/>
</dbReference>
<evidence type="ECO:0000256" key="6">
    <source>
        <dbReference type="ARBA" id="ARBA00023136"/>
    </source>
</evidence>
<comment type="similarity">
    <text evidence="7">Belongs to the binding-protein-dependent transport system permease family.</text>
</comment>
<reference evidence="9" key="2">
    <citation type="journal article" date="2021" name="PeerJ">
        <title>Extensive microbial diversity within the chicken gut microbiome revealed by metagenomics and culture.</title>
        <authorList>
            <person name="Gilroy R."/>
            <person name="Ravi A."/>
            <person name="Getino M."/>
            <person name="Pursley I."/>
            <person name="Horton D.L."/>
            <person name="Alikhan N.F."/>
            <person name="Baker D."/>
            <person name="Gharbi K."/>
            <person name="Hall N."/>
            <person name="Watson M."/>
            <person name="Adriaenssens E.M."/>
            <person name="Foster-Nyarko E."/>
            <person name="Jarju S."/>
            <person name="Secka A."/>
            <person name="Antonio M."/>
            <person name="Oren A."/>
            <person name="Chaudhuri R.R."/>
            <person name="La Ragione R."/>
            <person name="Hildebrand F."/>
            <person name="Pallen M.J."/>
        </authorList>
    </citation>
    <scope>NUCLEOTIDE SEQUENCE</scope>
    <source>
        <strain evidence="9">CHK178-757</strain>
    </source>
</reference>
<evidence type="ECO:0000259" key="8">
    <source>
        <dbReference type="PROSITE" id="PS50928"/>
    </source>
</evidence>
<evidence type="ECO:0000256" key="2">
    <source>
        <dbReference type="ARBA" id="ARBA00022448"/>
    </source>
</evidence>
<comment type="caution">
    <text evidence="9">The sequence shown here is derived from an EMBL/GenBank/DDBJ whole genome shotgun (WGS) entry which is preliminary data.</text>
</comment>
<evidence type="ECO:0000256" key="1">
    <source>
        <dbReference type="ARBA" id="ARBA00004651"/>
    </source>
</evidence>
<evidence type="ECO:0000256" key="4">
    <source>
        <dbReference type="ARBA" id="ARBA00022692"/>
    </source>
</evidence>
<proteinExistence type="inferred from homology"/>
<evidence type="ECO:0000256" key="7">
    <source>
        <dbReference type="RuleBase" id="RU363032"/>
    </source>
</evidence>